<dbReference type="EMBL" id="PCSV01000043">
    <property type="protein sequence ID" value="PIP57023.1"/>
    <property type="molecule type" value="Genomic_DNA"/>
</dbReference>
<evidence type="ECO:0000256" key="1">
    <source>
        <dbReference type="SAM" id="MobiDB-lite"/>
    </source>
</evidence>
<name>A0A2H0BH81_9BACT</name>
<comment type="caution">
    <text evidence="3">The sequence shown here is derived from an EMBL/GenBank/DDBJ whole genome shotgun (WGS) entry which is preliminary data.</text>
</comment>
<feature type="compositionally biased region" description="Polar residues" evidence="1">
    <location>
        <begin position="66"/>
        <end position="76"/>
    </location>
</feature>
<dbReference type="Proteomes" id="UP000230759">
    <property type="component" value="Unassembled WGS sequence"/>
</dbReference>
<sequence length="114" mass="12470">MDPNIPAVPTQPAQPAMPATPPSPKKDHGLILILSFFLIVATAIAALLYFQNQKLVKQLAAYQAQPTPTPLSTEIPSPTPDPTADWKTYSDPKGKYSFKYPSDWTKSNDVGLFN</sequence>
<keyword evidence="2" id="KW-1133">Transmembrane helix</keyword>
<evidence type="ECO:0000313" key="3">
    <source>
        <dbReference type="EMBL" id="PIP57023.1"/>
    </source>
</evidence>
<gene>
    <name evidence="3" type="ORF">COX04_01845</name>
</gene>
<dbReference type="AlphaFoldDB" id="A0A2H0BH81"/>
<feature type="non-terminal residue" evidence="3">
    <location>
        <position position="114"/>
    </location>
</feature>
<proteinExistence type="predicted"/>
<feature type="compositionally biased region" description="Low complexity" evidence="1">
    <location>
        <begin position="7"/>
        <end position="17"/>
    </location>
</feature>
<feature type="transmembrane region" description="Helical" evidence="2">
    <location>
        <begin position="30"/>
        <end position="50"/>
    </location>
</feature>
<organism evidence="3 4">
    <name type="scientific">Candidatus Woesebacteria bacterium CG22_combo_CG10-13_8_21_14_all_45_10</name>
    <dbReference type="NCBI Taxonomy" id="1975060"/>
    <lineage>
        <taxon>Bacteria</taxon>
        <taxon>Candidatus Woeseibacteriota</taxon>
    </lineage>
</organism>
<feature type="region of interest" description="Disordered" evidence="1">
    <location>
        <begin position="1"/>
        <end position="25"/>
    </location>
</feature>
<protein>
    <submittedName>
        <fullName evidence="3">Uncharacterized protein</fullName>
    </submittedName>
</protein>
<keyword evidence="2" id="KW-0812">Transmembrane</keyword>
<reference evidence="3 4" key="1">
    <citation type="submission" date="2017-09" db="EMBL/GenBank/DDBJ databases">
        <title>Depth-based differentiation of microbial function through sediment-hosted aquifers and enrichment of novel symbionts in the deep terrestrial subsurface.</title>
        <authorList>
            <person name="Probst A.J."/>
            <person name="Ladd B."/>
            <person name="Jarett J.K."/>
            <person name="Geller-Mcgrath D.E."/>
            <person name="Sieber C.M."/>
            <person name="Emerson J.B."/>
            <person name="Anantharaman K."/>
            <person name="Thomas B.C."/>
            <person name="Malmstrom R."/>
            <person name="Stieglmeier M."/>
            <person name="Klingl A."/>
            <person name="Woyke T."/>
            <person name="Ryan C.M."/>
            <person name="Banfield J.F."/>
        </authorList>
    </citation>
    <scope>NUCLEOTIDE SEQUENCE [LARGE SCALE GENOMIC DNA]</scope>
    <source>
        <strain evidence="3">CG22_combo_CG10-13_8_21_14_all_45_10</strain>
    </source>
</reference>
<feature type="region of interest" description="Disordered" evidence="1">
    <location>
        <begin position="66"/>
        <end position="88"/>
    </location>
</feature>
<accession>A0A2H0BH81</accession>
<keyword evidence="2" id="KW-0472">Membrane</keyword>
<evidence type="ECO:0000256" key="2">
    <source>
        <dbReference type="SAM" id="Phobius"/>
    </source>
</evidence>
<evidence type="ECO:0000313" key="4">
    <source>
        <dbReference type="Proteomes" id="UP000230759"/>
    </source>
</evidence>